<dbReference type="InterPro" id="IPR013762">
    <property type="entry name" value="Integrase-like_cat_sf"/>
</dbReference>
<dbReference type="Gene3D" id="1.10.150.130">
    <property type="match status" value="1"/>
</dbReference>
<keyword evidence="4" id="KW-0233">DNA recombination</keyword>
<dbReference type="InterPro" id="IPR002104">
    <property type="entry name" value="Integrase_catalytic"/>
</dbReference>
<comment type="caution">
    <text evidence="6">The sequence shown here is derived from an EMBL/GenBank/DDBJ whole genome shotgun (WGS) entry which is preliminary data.</text>
</comment>
<dbReference type="OrthoDB" id="102994at2"/>
<dbReference type="STRING" id="28181.BEN30_11305"/>
<dbReference type="PANTHER" id="PTHR30349">
    <property type="entry name" value="PHAGE INTEGRASE-RELATED"/>
    <property type="match status" value="1"/>
</dbReference>
<dbReference type="GO" id="GO:0003677">
    <property type="term" value="F:DNA binding"/>
    <property type="evidence" value="ECO:0007669"/>
    <property type="project" value="UniProtKB-KW"/>
</dbReference>
<evidence type="ECO:0000256" key="3">
    <source>
        <dbReference type="ARBA" id="ARBA00023125"/>
    </source>
</evidence>
<evidence type="ECO:0000256" key="1">
    <source>
        <dbReference type="ARBA" id="ARBA00008857"/>
    </source>
</evidence>
<dbReference type="InterPro" id="IPR010998">
    <property type="entry name" value="Integrase_recombinase_N"/>
</dbReference>
<dbReference type="GO" id="GO:0015074">
    <property type="term" value="P:DNA integration"/>
    <property type="evidence" value="ECO:0007669"/>
    <property type="project" value="UniProtKB-KW"/>
</dbReference>
<protein>
    <recommendedName>
        <fullName evidence="5">Tyr recombinase domain-containing protein</fullName>
    </recommendedName>
</protein>
<dbReference type="SUPFAM" id="SSF56349">
    <property type="entry name" value="DNA breaking-rejoining enzymes"/>
    <property type="match status" value="1"/>
</dbReference>
<evidence type="ECO:0000256" key="4">
    <source>
        <dbReference type="ARBA" id="ARBA00023172"/>
    </source>
</evidence>
<gene>
    <name evidence="6" type="ORF">BEN30_11305</name>
</gene>
<evidence type="ECO:0000259" key="5">
    <source>
        <dbReference type="Pfam" id="PF00589"/>
    </source>
</evidence>
<feature type="domain" description="Tyr recombinase" evidence="5">
    <location>
        <begin position="254"/>
        <end position="403"/>
    </location>
</feature>
<evidence type="ECO:0000313" key="7">
    <source>
        <dbReference type="Proteomes" id="UP000095347"/>
    </source>
</evidence>
<name>A0A1E5Q6Z2_9PROT</name>
<evidence type="ECO:0000256" key="2">
    <source>
        <dbReference type="ARBA" id="ARBA00022908"/>
    </source>
</evidence>
<keyword evidence="3" id="KW-0238">DNA-binding</keyword>
<evidence type="ECO:0000313" key="6">
    <source>
        <dbReference type="EMBL" id="OEJ66810.1"/>
    </source>
</evidence>
<dbReference type="PANTHER" id="PTHR30349:SF41">
    <property type="entry name" value="INTEGRASE_RECOMBINASE PROTEIN MJ0367-RELATED"/>
    <property type="match status" value="1"/>
</dbReference>
<dbReference type="Pfam" id="PF00589">
    <property type="entry name" value="Phage_integrase"/>
    <property type="match status" value="1"/>
</dbReference>
<keyword evidence="2" id="KW-0229">DNA integration</keyword>
<keyword evidence="7" id="KW-1185">Reference proteome</keyword>
<dbReference type="Gene3D" id="1.10.443.10">
    <property type="entry name" value="Intergrase catalytic core"/>
    <property type="match status" value="1"/>
</dbReference>
<organism evidence="6 7">
    <name type="scientific">Magnetovibrio blakemorei</name>
    <dbReference type="NCBI Taxonomy" id="28181"/>
    <lineage>
        <taxon>Bacteria</taxon>
        <taxon>Pseudomonadati</taxon>
        <taxon>Pseudomonadota</taxon>
        <taxon>Alphaproteobacteria</taxon>
        <taxon>Rhodospirillales</taxon>
        <taxon>Magnetovibrionaceae</taxon>
        <taxon>Magnetovibrio</taxon>
    </lineage>
</organism>
<accession>A0A1E5Q6Z2</accession>
<dbReference type="AlphaFoldDB" id="A0A1E5Q6Z2"/>
<dbReference type="InterPro" id="IPR050090">
    <property type="entry name" value="Tyrosine_recombinase_XerCD"/>
</dbReference>
<dbReference type="Proteomes" id="UP000095347">
    <property type="component" value="Unassembled WGS sequence"/>
</dbReference>
<dbReference type="GO" id="GO:0006310">
    <property type="term" value="P:DNA recombination"/>
    <property type="evidence" value="ECO:0007669"/>
    <property type="project" value="UniProtKB-KW"/>
</dbReference>
<reference evidence="7" key="1">
    <citation type="submission" date="2016-07" db="EMBL/GenBank/DDBJ databases">
        <authorList>
            <person name="Florea S."/>
            <person name="Webb J.S."/>
            <person name="Jaromczyk J."/>
            <person name="Schardl C.L."/>
        </authorList>
    </citation>
    <scope>NUCLEOTIDE SEQUENCE [LARGE SCALE GENOMIC DNA]</scope>
    <source>
        <strain evidence="7">MV-1</strain>
    </source>
</reference>
<proteinExistence type="inferred from homology"/>
<dbReference type="InterPro" id="IPR011010">
    <property type="entry name" value="DNA_brk_join_enz"/>
</dbReference>
<comment type="similarity">
    <text evidence="1">Belongs to the 'phage' integrase family.</text>
</comment>
<dbReference type="EMBL" id="MCGG01000028">
    <property type="protein sequence ID" value="OEJ66810.1"/>
    <property type="molecule type" value="Genomic_DNA"/>
</dbReference>
<sequence length="409" mass="47799">MLPVYFRLGARMSSERIEYKGIVATFHKRADRKSIQARFYGDGFVNTGKVWNTKQTDMDAAMEAARDYIHEHFALKKHGINSQSKTFGDVAEAWASQYTHKDPKQQRDYRNVANRYLCEYFADKKIDNVKARDIKAYHAWRVKYWTDGPGKDIDYIYFERNGKDAKRPAQHKKTSTARLRIEDVVLRHVFKFAVMNEWLKHSQIPMWDSPHKQSKKDPNARVSFTKKQMTNVLRQINGSRSETLTRRHHERNLLYMFVRFALATGARPPHEILGVKWSDITDFTYGDAKTVQVFISDSKTGKRPVVARPYLKPRLEWWRQYTKFNADNDYVFTKWNGEQLRDPRKAFDNMLVAAGATHNKGKKLSMYSMRHTYITFALAAGVNVYNIATQCGTSVEMIERYYSDVTRPG</sequence>